<feature type="region of interest" description="Disordered" evidence="1">
    <location>
        <begin position="232"/>
        <end position="260"/>
    </location>
</feature>
<evidence type="ECO:0000313" key="2">
    <source>
        <dbReference type="EMBL" id="KAG1536980.1"/>
    </source>
</evidence>
<dbReference type="Proteomes" id="UP000717996">
    <property type="component" value="Unassembled WGS sequence"/>
</dbReference>
<protein>
    <submittedName>
        <fullName evidence="2">Uncharacterized protein</fullName>
    </submittedName>
</protein>
<dbReference type="AlphaFoldDB" id="A0A9P6Y198"/>
<dbReference type="OrthoDB" id="2251269at2759"/>
<evidence type="ECO:0000313" key="3">
    <source>
        <dbReference type="Proteomes" id="UP000717996"/>
    </source>
</evidence>
<name>A0A9P6Y198_RHIOR</name>
<gene>
    <name evidence="2" type="ORF">G6F51_010646</name>
</gene>
<evidence type="ECO:0000256" key="1">
    <source>
        <dbReference type="SAM" id="MobiDB-lite"/>
    </source>
</evidence>
<sequence length="260" mass="29617">MFLLADAWIKKEQFVILSQFSIQQVVPGQILGSDNRTFLNPNEYCVQWGDTISRHLSLVNLHFKLDFRLIVKDFDNNELDVITGKLARHSSTIPSKMYRDFLKSALTTKIHLSAILKRMTYIPPNKMKTVVAPMIQIMRLSCIIYGMNIIDKKVYTLQKLCTFNYPSTLREVKSGGMTAMINGFGLIESMIKNIEAMIIEFSITPSNAMSNIKNGRKKSTTAKTIDTDEYISTVIPCPGSGNEDKQEEDEQEDEQEDEEQ</sequence>
<reference evidence="2" key="1">
    <citation type="journal article" date="2020" name="Microb. Genom.">
        <title>Genetic diversity of clinical and environmental Mucorales isolates obtained from an investigation of mucormycosis cases among solid organ transplant recipients.</title>
        <authorList>
            <person name="Nguyen M.H."/>
            <person name="Kaul D."/>
            <person name="Muto C."/>
            <person name="Cheng S.J."/>
            <person name="Richter R.A."/>
            <person name="Bruno V.M."/>
            <person name="Liu G."/>
            <person name="Beyhan S."/>
            <person name="Sundermann A.J."/>
            <person name="Mounaud S."/>
            <person name="Pasculle A.W."/>
            <person name="Nierman W.C."/>
            <person name="Driscoll E."/>
            <person name="Cumbie R."/>
            <person name="Clancy C.J."/>
            <person name="Dupont C.L."/>
        </authorList>
    </citation>
    <scope>NUCLEOTIDE SEQUENCE</scope>
    <source>
        <strain evidence="2">GL16</strain>
    </source>
</reference>
<proteinExistence type="predicted"/>
<comment type="caution">
    <text evidence="2">The sequence shown here is derived from an EMBL/GenBank/DDBJ whole genome shotgun (WGS) entry which is preliminary data.</text>
</comment>
<feature type="compositionally biased region" description="Acidic residues" evidence="1">
    <location>
        <begin position="245"/>
        <end position="260"/>
    </location>
</feature>
<organism evidence="2 3">
    <name type="scientific">Rhizopus oryzae</name>
    <name type="common">Mucormycosis agent</name>
    <name type="synonym">Rhizopus arrhizus var. delemar</name>
    <dbReference type="NCBI Taxonomy" id="64495"/>
    <lineage>
        <taxon>Eukaryota</taxon>
        <taxon>Fungi</taxon>
        <taxon>Fungi incertae sedis</taxon>
        <taxon>Mucoromycota</taxon>
        <taxon>Mucoromycotina</taxon>
        <taxon>Mucoromycetes</taxon>
        <taxon>Mucorales</taxon>
        <taxon>Mucorineae</taxon>
        <taxon>Rhizopodaceae</taxon>
        <taxon>Rhizopus</taxon>
    </lineage>
</organism>
<dbReference type="EMBL" id="JAANIT010002263">
    <property type="protein sequence ID" value="KAG1536980.1"/>
    <property type="molecule type" value="Genomic_DNA"/>
</dbReference>
<accession>A0A9P6Y198</accession>